<dbReference type="VEuPathDB" id="ToxoDB:CSUI_003797"/>
<accession>A0A2C6KPD3</accession>
<comment type="caution">
    <text evidence="2">The sequence shown here is derived from an EMBL/GenBank/DDBJ whole genome shotgun (WGS) entry which is preliminary data.</text>
</comment>
<evidence type="ECO:0000256" key="1">
    <source>
        <dbReference type="SAM" id="MobiDB-lite"/>
    </source>
</evidence>
<dbReference type="Proteomes" id="UP000221165">
    <property type="component" value="Unassembled WGS sequence"/>
</dbReference>
<dbReference type="RefSeq" id="XP_067924027.1">
    <property type="nucleotide sequence ID" value="XM_068063992.1"/>
</dbReference>
<dbReference type="EMBL" id="MIGC01001716">
    <property type="protein sequence ID" value="PHJ22350.1"/>
    <property type="molecule type" value="Genomic_DNA"/>
</dbReference>
<evidence type="ECO:0000313" key="3">
    <source>
        <dbReference type="Proteomes" id="UP000221165"/>
    </source>
</evidence>
<sequence>MRLRDNVKLLLQVHLHQRCNTVVNPPRVILQILGRVTFVYFDSPITRDKADPGVRPFSSAAPVSWRDCQGRWRRRPSEGLGLSFEVGRLRVYPGLTRTGERAEPSCGINRTFGRGDRHVVNNSRGGPWRQPRGMRV</sequence>
<dbReference type="GeneID" id="94427203"/>
<dbReference type="AlphaFoldDB" id="A0A2C6KPD3"/>
<reference evidence="2 3" key="1">
    <citation type="journal article" date="2017" name="Int. J. Parasitol.">
        <title>The genome of the protozoan parasite Cystoisospora suis and a reverse vaccinology approach to identify vaccine candidates.</title>
        <authorList>
            <person name="Palmieri N."/>
            <person name="Shrestha A."/>
            <person name="Ruttkowski B."/>
            <person name="Beck T."/>
            <person name="Vogl C."/>
            <person name="Tomley F."/>
            <person name="Blake D.P."/>
            <person name="Joachim A."/>
        </authorList>
    </citation>
    <scope>NUCLEOTIDE SEQUENCE [LARGE SCALE GENOMIC DNA]</scope>
    <source>
        <strain evidence="2 3">Wien I</strain>
    </source>
</reference>
<gene>
    <name evidence="2" type="ORF">CSUI_003797</name>
</gene>
<feature type="region of interest" description="Disordered" evidence="1">
    <location>
        <begin position="103"/>
        <end position="136"/>
    </location>
</feature>
<name>A0A2C6KPD3_9APIC</name>
<protein>
    <submittedName>
        <fullName evidence="2">Uncharacterized protein</fullName>
    </submittedName>
</protein>
<organism evidence="2 3">
    <name type="scientific">Cystoisospora suis</name>
    <dbReference type="NCBI Taxonomy" id="483139"/>
    <lineage>
        <taxon>Eukaryota</taxon>
        <taxon>Sar</taxon>
        <taxon>Alveolata</taxon>
        <taxon>Apicomplexa</taxon>
        <taxon>Conoidasida</taxon>
        <taxon>Coccidia</taxon>
        <taxon>Eucoccidiorida</taxon>
        <taxon>Eimeriorina</taxon>
        <taxon>Sarcocystidae</taxon>
        <taxon>Cystoisospora</taxon>
    </lineage>
</organism>
<proteinExistence type="predicted"/>
<evidence type="ECO:0000313" key="2">
    <source>
        <dbReference type="EMBL" id="PHJ22350.1"/>
    </source>
</evidence>
<keyword evidence="3" id="KW-1185">Reference proteome</keyword>